<keyword evidence="7" id="KW-0507">mRNA processing</keyword>
<dbReference type="InterPro" id="IPR037895">
    <property type="entry name" value="NUDCD1"/>
</dbReference>
<keyword evidence="6" id="KW-0963">Cytoplasm</keyword>
<dbReference type="PANTHER" id="PTHR21664">
    <property type="entry name" value="CHRONIC MYELOGENOUS LEUKEMIA TUMOR ANTIGEN 66"/>
    <property type="match status" value="1"/>
</dbReference>
<evidence type="ECO:0000256" key="8">
    <source>
        <dbReference type="ARBA" id="ARBA00022884"/>
    </source>
</evidence>
<feature type="region of interest" description="Disordered" evidence="10">
    <location>
        <begin position="1"/>
        <end position="37"/>
    </location>
</feature>
<feature type="region of interest" description="Disordered" evidence="10">
    <location>
        <begin position="1146"/>
        <end position="1197"/>
    </location>
</feature>
<dbReference type="PROSITE" id="PS51203">
    <property type="entry name" value="CS"/>
    <property type="match status" value="1"/>
</dbReference>
<dbReference type="Gene3D" id="1.10.287.190">
    <property type="entry name" value="Transcription factor IIA gamma subunit, alpha-helical domain"/>
    <property type="match status" value="1"/>
</dbReference>
<keyword evidence="8" id="KW-0694">RNA-binding</keyword>
<accession>A0A553NCL7</accession>
<dbReference type="Gene3D" id="2.60.40.790">
    <property type="match status" value="1"/>
</dbReference>
<dbReference type="Pfam" id="PF04969">
    <property type="entry name" value="CS"/>
    <property type="match status" value="1"/>
</dbReference>
<name>A0A553NCL7_TIGCA</name>
<dbReference type="FunFam" id="3.90.79.10:FF:000008">
    <property type="entry name" value="cleavage and polyadenylation specificity factor subunit 5"/>
    <property type="match status" value="1"/>
</dbReference>
<feature type="compositionally biased region" description="Low complexity" evidence="10">
    <location>
        <begin position="19"/>
        <end position="37"/>
    </location>
</feature>
<dbReference type="EMBL" id="VCGU01000458">
    <property type="protein sequence ID" value="TRY63099.1"/>
    <property type="molecule type" value="Genomic_DNA"/>
</dbReference>
<protein>
    <recommendedName>
        <fullName evidence="4">Cleavage and polyadenylation specificity factor subunit 5</fullName>
    </recommendedName>
    <alternativeName>
        <fullName evidence="5">NudC domain-containing protein 1</fullName>
    </alternativeName>
</protein>
<evidence type="ECO:0000256" key="6">
    <source>
        <dbReference type="ARBA" id="ARBA00022490"/>
    </source>
</evidence>
<dbReference type="CDD" id="cd18871">
    <property type="entry name" value="NUDIX_Cfim25_Nudt21"/>
    <property type="match status" value="1"/>
</dbReference>
<keyword evidence="9" id="KW-0539">Nucleus</keyword>
<feature type="compositionally biased region" description="Polar residues" evidence="10">
    <location>
        <begin position="1171"/>
        <end position="1186"/>
    </location>
</feature>
<evidence type="ECO:0000313" key="14">
    <source>
        <dbReference type="Proteomes" id="UP000318571"/>
    </source>
</evidence>
<evidence type="ECO:0000259" key="12">
    <source>
        <dbReference type="PROSITE" id="PS51462"/>
    </source>
</evidence>
<dbReference type="PROSITE" id="PS51462">
    <property type="entry name" value="NUDIX"/>
    <property type="match status" value="1"/>
</dbReference>
<dbReference type="AlphaFoldDB" id="A0A553NCL7"/>
<feature type="region of interest" description="Disordered" evidence="10">
    <location>
        <begin position="1094"/>
        <end position="1131"/>
    </location>
</feature>
<feature type="domain" description="Nudix hydrolase" evidence="12">
    <location>
        <begin position="85"/>
        <end position="210"/>
    </location>
</feature>
<comment type="similarity">
    <text evidence="3">Belongs to the Nudix hydrolase family. CPSF5 subfamily.</text>
</comment>
<dbReference type="GO" id="GO:0031124">
    <property type="term" value="P:mRNA 3'-end processing"/>
    <property type="evidence" value="ECO:0007669"/>
    <property type="project" value="InterPro"/>
</dbReference>
<dbReference type="CDD" id="cd06467">
    <property type="entry name" value="p23_NUDC_like"/>
    <property type="match status" value="1"/>
</dbReference>
<dbReference type="GO" id="GO:0005672">
    <property type="term" value="C:transcription factor TFIIA complex"/>
    <property type="evidence" value="ECO:0007669"/>
    <property type="project" value="InterPro"/>
</dbReference>
<proteinExistence type="inferred from homology"/>
<feature type="compositionally biased region" description="Basic and acidic residues" evidence="10">
    <location>
        <begin position="1187"/>
        <end position="1197"/>
    </location>
</feature>
<evidence type="ECO:0000256" key="7">
    <source>
        <dbReference type="ARBA" id="ARBA00022664"/>
    </source>
</evidence>
<dbReference type="GO" id="GO:0005737">
    <property type="term" value="C:cytoplasm"/>
    <property type="evidence" value="ECO:0007669"/>
    <property type="project" value="UniProtKB-SubCell"/>
</dbReference>
<comment type="subcellular location">
    <subcellularLocation>
        <location evidence="2">Cytoplasm</location>
    </subcellularLocation>
    <subcellularLocation>
        <location evidence="1">Nucleus</location>
    </subcellularLocation>
</comment>
<dbReference type="PANTHER" id="PTHR21664:SF1">
    <property type="entry name" value="NUDC DOMAIN-CONTAINING PROTEIN 1"/>
    <property type="match status" value="1"/>
</dbReference>
<dbReference type="GO" id="GO:0003729">
    <property type="term" value="F:mRNA binding"/>
    <property type="evidence" value="ECO:0007669"/>
    <property type="project" value="InterPro"/>
</dbReference>
<evidence type="ECO:0000256" key="5">
    <source>
        <dbReference type="ARBA" id="ARBA00018915"/>
    </source>
</evidence>
<dbReference type="InterPro" id="IPR007052">
    <property type="entry name" value="CS_dom"/>
</dbReference>
<organism evidence="13 14">
    <name type="scientific">Tigriopus californicus</name>
    <name type="common">Marine copepod</name>
    <dbReference type="NCBI Taxonomy" id="6832"/>
    <lineage>
        <taxon>Eukaryota</taxon>
        <taxon>Metazoa</taxon>
        <taxon>Ecdysozoa</taxon>
        <taxon>Arthropoda</taxon>
        <taxon>Crustacea</taxon>
        <taxon>Multicrustacea</taxon>
        <taxon>Hexanauplia</taxon>
        <taxon>Copepoda</taxon>
        <taxon>Harpacticoida</taxon>
        <taxon>Harpacticidae</taxon>
        <taxon>Tigriopus</taxon>
    </lineage>
</organism>
<evidence type="ECO:0000256" key="2">
    <source>
        <dbReference type="ARBA" id="ARBA00004496"/>
    </source>
</evidence>
<dbReference type="Pfam" id="PF13869">
    <property type="entry name" value="NUDIX_2"/>
    <property type="match status" value="1"/>
</dbReference>
<dbReference type="Proteomes" id="UP000318571">
    <property type="component" value="Chromosome 10"/>
</dbReference>
<dbReference type="SUPFAM" id="SSF49764">
    <property type="entry name" value="HSP20-like chaperones"/>
    <property type="match status" value="1"/>
</dbReference>
<evidence type="ECO:0000256" key="9">
    <source>
        <dbReference type="ARBA" id="ARBA00023242"/>
    </source>
</evidence>
<dbReference type="Gene3D" id="3.90.79.10">
    <property type="entry name" value="Nucleoside Triphosphate Pyrophosphohydrolase"/>
    <property type="match status" value="1"/>
</dbReference>
<dbReference type="InterPro" id="IPR009083">
    <property type="entry name" value="TFIIA_a-hlx"/>
</dbReference>
<dbReference type="STRING" id="6832.A0A553NCL7"/>
<dbReference type="InterPro" id="IPR016706">
    <property type="entry name" value="Cleav_polyA_spec_factor_su5"/>
</dbReference>
<evidence type="ECO:0000256" key="10">
    <source>
        <dbReference type="SAM" id="MobiDB-lite"/>
    </source>
</evidence>
<gene>
    <name evidence="13" type="ORF">TCAL_04912</name>
</gene>
<dbReference type="InterPro" id="IPR008978">
    <property type="entry name" value="HSP20-like_chaperone"/>
</dbReference>
<evidence type="ECO:0000256" key="3">
    <source>
        <dbReference type="ARBA" id="ARBA00009710"/>
    </source>
</evidence>
<dbReference type="SUPFAM" id="SSF47396">
    <property type="entry name" value="Transcription factor IIA (TFIIA), alpha-helical domain"/>
    <property type="match status" value="1"/>
</dbReference>
<dbReference type="InterPro" id="IPR000086">
    <property type="entry name" value="NUDIX_hydrolase_dom"/>
</dbReference>
<evidence type="ECO:0000313" key="13">
    <source>
        <dbReference type="EMBL" id="TRY63099.1"/>
    </source>
</evidence>
<feature type="domain" description="CS" evidence="11">
    <location>
        <begin position="559"/>
        <end position="646"/>
    </location>
</feature>
<dbReference type="GO" id="GO:0005849">
    <property type="term" value="C:mRNA cleavage factor complex"/>
    <property type="evidence" value="ECO:0007669"/>
    <property type="project" value="InterPro"/>
</dbReference>
<evidence type="ECO:0000256" key="4">
    <source>
        <dbReference type="ARBA" id="ARBA00016266"/>
    </source>
</evidence>
<dbReference type="GO" id="GO:0006367">
    <property type="term" value="P:transcription initiation at RNA polymerase II promoter"/>
    <property type="evidence" value="ECO:0007669"/>
    <property type="project" value="InterPro"/>
</dbReference>
<sequence>MATATPMVGVRSGWPRGVPQPTANNTPSSSSSNYAKNPSLTLNRQINLYPLTNYTFGTKDPLFEKDASVPARFQRMRDEFDQLGMRRSVEGVLLVHEHGLPHVLLLQLGTTFFKLPGGELNPGEDEVEGLQRLMTNTLGRAESGPQEWIIEDTIGNWWRPNFEPAQYPYIPPHITKPKEHKKLFLVQLQDKAYFAVPRNYKLVAAPLFELYDNSQGYGPIISSLPQALGRFGFIYMYGHPHILISEIIARKFDQSERRMERMERFELQPDRDLLDPHFESYKLSLDPCPSFTCAPDNFPCPSIQIRHAADHQFSFQHSKLFGSTNLLHGDPWNPDLVFMLDPVGPRVLHVEFEAQGVNATPFLNEVWAAPSGLKNTKAGDYNPSLVFASSGLALITDGSGMVFIASTGDRQEGVAWKSEFHDEICGSNRPFVLSSAQVSSDSIQDEKPNRQSCLHCVIQYVEDKASLEGLKPGVVPESSNYVNVAEWMTFLHSGGGWTLERVRRFVLLGSTDYLQLSKSGEHLICSTDKPLSLIFDSSGQLEEEESISDAIGPSEESPEALPSFYWYQNPEDIAVWVVLPKTAVKKDLKVEMKPRSMKVLFQGQPVFQGSLWRILDGDSMSWTLEEGKLEINVTKANEGLIWQRFLETVQDDGEEIGNPTMIDSIVESIHARADAGPPVPSLNADQLEECDAFPEDASTLYIFESTQNKVVAKASLSGHKHLFNLQITADGPAAICLRYDVDGLVWQPENSGERSITTRHCGTFQALGYVQASKEMRKFSAAAPDMSYVALVDRVRHVYIYRQPTAIAAECDLRNRKSGQKVSQIAKQQVITLGNTDEIVGVWATAKTLVILTASAARRPVVMDLDAASAVTVESIPNDMFLLYRRCHVGLALFNALNELVQMGDLSVDQSIRVVHQFDFALQTLLTQTGQSVNNALMTFKAERCVTYRKHDFCDILLSNVTFYQFFSSHYVNMFLDYLKYVYAYDPAHPILAKIKRPQSARAQWVKDGEMLLAPIERQVPVVRIMCQDPFRRGINQSRVPHDGQWFNIDRTVYALPNPRLHLFTCSVHGAGATGKAHEPWKYEAKEVIPGVDPTFDPRNVLETNGTSEGEAAGRPLVGSEGVSGPAAAKSRALARQTKYWRLGPKTSLMNNNLEGSALPQMRASSADRLGTSSSQSLEHNINSKRVGSDKEETNIS</sequence>
<reference evidence="13 14" key="1">
    <citation type="journal article" date="2018" name="Nat. Ecol. Evol.">
        <title>Genomic signatures of mitonuclear coevolution across populations of Tigriopus californicus.</title>
        <authorList>
            <person name="Barreto F.S."/>
            <person name="Watson E.T."/>
            <person name="Lima T.G."/>
            <person name="Willett C.S."/>
            <person name="Edmands S."/>
            <person name="Li W."/>
            <person name="Burton R.S."/>
        </authorList>
    </citation>
    <scope>NUCLEOTIDE SEQUENCE [LARGE SCALE GENOMIC DNA]</scope>
    <source>
        <strain evidence="13 14">San Diego</strain>
    </source>
</reference>
<evidence type="ECO:0000259" key="11">
    <source>
        <dbReference type="PROSITE" id="PS51203"/>
    </source>
</evidence>
<comment type="caution">
    <text evidence="13">The sequence shown here is derived from an EMBL/GenBank/DDBJ whole genome shotgun (WGS) entry which is preliminary data.</text>
</comment>
<evidence type="ECO:0000256" key="1">
    <source>
        <dbReference type="ARBA" id="ARBA00004123"/>
    </source>
</evidence>
<keyword evidence="14" id="KW-1185">Reference proteome</keyword>